<sequence length="95" mass="11179">MVEALVCRSDWLRGDEFKFYKEPTDEEIEFYKELENIENEAWTEQLLCDQMPPCSDQMLSHSDQMLPPPPVSRPNIPRPRGGRRDGRATNRRGRN</sequence>
<evidence type="ECO:0000313" key="3">
    <source>
        <dbReference type="Proteomes" id="UP001632038"/>
    </source>
</evidence>
<organism evidence="2 3">
    <name type="scientific">Castilleja foliolosa</name>
    <dbReference type="NCBI Taxonomy" id="1961234"/>
    <lineage>
        <taxon>Eukaryota</taxon>
        <taxon>Viridiplantae</taxon>
        <taxon>Streptophyta</taxon>
        <taxon>Embryophyta</taxon>
        <taxon>Tracheophyta</taxon>
        <taxon>Spermatophyta</taxon>
        <taxon>Magnoliopsida</taxon>
        <taxon>eudicotyledons</taxon>
        <taxon>Gunneridae</taxon>
        <taxon>Pentapetalae</taxon>
        <taxon>asterids</taxon>
        <taxon>lamiids</taxon>
        <taxon>Lamiales</taxon>
        <taxon>Orobanchaceae</taxon>
        <taxon>Pedicularideae</taxon>
        <taxon>Castillejinae</taxon>
        <taxon>Castilleja</taxon>
    </lineage>
</organism>
<protein>
    <submittedName>
        <fullName evidence="2">Uncharacterized protein</fullName>
    </submittedName>
</protein>
<reference evidence="3" key="1">
    <citation type="journal article" date="2024" name="IScience">
        <title>Strigolactones Initiate the Formation of Haustorium-like Structures in Castilleja.</title>
        <authorList>
            <person name="Buerger M."/>
            <person name="Peterson D."/>
            <person name="Chory J."/>
        </authorList>
    </citation>
    <scope>NUCLEOTIDE SEQUENCE [LARGE SCALE GENOMIC DNA]</scope>
</reference>
<evidence type="ECO:0000256" key="1">
    <source>
        <dbReference type="SAM" id="MobiDB-lite"/>
    </source>
</evidence>
<accession>A0ABD3DS22</accession>
<gene>
    <name evidence="2" type="ORF">CASFOL_014489</name>
</gene>
<dbReference type="Proteomes" id="UP001632038">
    <property type="component" value="Unassembled WGS sequence"/>
</dbReference>
<feature type="region of interest" description="Disordered" evidence="1">
    <location>
        <begin position="52"/>
        <end position="95"/>
    </location>
</feature>
<evidence type="ECO:0000313" key="2">
    <source>
        <dbReference type="EMBL" id="KAL3643674.1"/>
    </source>
</evidence>
<comment type="caution">
    <text evidence="2">The sequence shown here is derived from an EMBL/GenBank/DDBJ whole genome shotgun (WGS) entry which is preliminary data.</text>
</comment>
<keyword evidence="3" id="KW-1185">Reference proteome</keyword>
<dbReference type="EMBL" id="JAVIJP010000016">
    <property type="protein sequence ID" value="KAL3643674.1"/>
    <property type="molecule type" value="Genomic_DNA"/>
</dbReference>
<proteinExistence type="predicted"/>
<dbReference type="AlphaFoldDB" id="A0ABD3DS22"/>
<name>A0ABD3DS22_9LAMI</name>